<evidence type="ECO:0000313" key="2">
    <source>
        <dbReference type="EMBL" id="ORY77333.1"/>
    </source>
</evidence>
<dbReference type="Proteomes" id="UP000193685">
    <property type="component" value="Unassembled WGS sequence"/>
</dbReference>
<sequence length="227" mass="25888">MRQKDATAILFWIMGAMIMLPVSMFHDHIGRQDDKINKVLTRRNMDYPGPGCQRWQFKFQKTLQWTVEDFHVYDDCETMCRVVFLEDFTAALNATNTKEGEERKLDGCVADSGVCAGLSLGTFQTDKSCHCRTILIALRLHGGSDCKRDKLHKRIAQKLVGHDRNTEDVGHNWNIRDEPEILQSGLYCHQRKASHCSCATLDPKYHYYGLPHGKECPAEVRGTSTVP</sequence>
<feature type="transmembrane region" description="Helical" evidence="1">
    <location>
        <begin position="6"/>
        <end position="25"/>
    </location>
</feature>
<evidence type="ECO:0000313" key="3">
    <source>
        <dbReference type="Proteomes" id="UP000193685"/>
    </source>
</evidence>
<keyword evidence="1" id="KW-0472">Membrane</keyword>
<keyword evidence="1" id="KW-0812">Transmembrane</keyword>
<dbReference type="RefSeq" id="XP_040722954.1">
    <property type="nucleotide sequence ID" value="XM_040866109.1"/>
</dbReference>
<reference evidence="2 3" key="1">
    <citation type="submission" date="2016-07" db="EMBL/GenBank/DDBJ databases">
        <title>Pervasive Adenine N6-methylation of Active Genes in Fungi.</title>
        <authorList>
            <consortium name="DOE Joint Genome Institute"/>
            <person name="Mondo S.J."/>
            <person name="Dannebaum R.O."/>
            <person name="Kuo R.C."/>
            <person name="Labutti K."/>
            <person name="Haridas S."/>
            <person name="Kuo A."/>
            <person name="Salamov A."/>
            <person name="Ahrendt S.R."/>
            <person name="Lipzen A."/>
            <person name="Sullivan W."/>
            <person name="Andreopoulos W.B."/>
            <person name="Clum A."/>
            <person name="Lindquist E."/>
            <person name="Daum C."/>
            <person name="Ramamoorthy G.K."/>
            <person name="Gryganskyi A."/>
            <person name="Culley D."/>
            <person name="Magnuson J.K."/>
            <person name="James T.Y."/>
            <person name="O'Malley M.A."/>
            <person name="Stajich J.E."/>
            <person name="Spatafora J.W."/>
            <person name="Visel A."/>
            <person name="Grigoriev I.V."/>
        </authorList>
    </citation>
    <scope>NUCLEOTIDE SEQUENCE [LARGE SCALE GENOMIC DNA]</scope>
    <source>
        <strain evidence="2 3">12-1054</strain>
    </source>
</reference>
<gene>
    <name evidence="2" type="ORF">BCR37DRAFT_153153</name>
</gene>
<comment type="caution">
    <text evidence="2">The sequence shown here is derived from an EMBL/GenBank/DDBJ whole genome shotgun (WGS) entry which is preliminary data.</text>
</comment>
<keyword evidence="1" id="KW-1133">Transmembrane helix</keyword>
<accession>A0A1Y2F0H1</accession>
<dbReference type="AlphaFoldDB" id="A0A1Y2F0H1"/>
<evidence type="ECO:0000256" key="1">
    <source>
        <dbReference type="SAM" id="Phobius"/>
    </source>
</evidence>
<keyword evidence="3" id="KW-1185">Reference proteome</keyword>
<proteinExistence type="predicted"/>
<protein>
    <submittedName>
        <fullName evidence="2">Uncharacterized protein</fullName>
    </submittedName>
</protein>
<dbReference type="GeneID" id="63782708"/>
<name>A0A1Y2F0H1_PROLT</name>
<dbReference type="EMBL" id="MCFI01000020">
    <property type="protein sequence ID" value="ORY77333.1"/>
    <property type="molecule type" value="Genomic_DNA"/>
</dbReference>
<organism evidence="2 3">
    <name type="scientific">Protomyces lactucae-debilis</name>
    <dbReference type="NCBI Taxonomy" id="2754530"/>
    <lineage>
        <taxon>Eukaryota</taxon>
        <taxon>Fungi</taxon>
        <taxon>Dikarya</taxon>
        <taxon>Ascomycota</taxon>
        <taxon>Taphrinomycotina</taxon>
        <taxon>Taphrinomycetes</taxon>
        <taxon>Taphrinales</taxon>
        <taxon>Protomycetaceae</taxon>
        <taxon>Protomyces</taxon>
    </lineage>
</organism>